<sequence>MTKLFEPLTIGSLTLPNRIIMAPLTRMRSKQPGNVPHELNVTYYAQRASAGLIISEATQVSQQGQGYPGTPGIHSQEQVQGWKLVTDAVHKAGGRIFLQLWHVGRISHPSHQPDGALPVAPSALAAENSGTYTADWQETPILVPRALETDEIAGIVADFKAGAENAKAAGFDGVEVHGANGYLLDQFLQDGSNVRTDDYGGSIENRARLLLEVVDAVNEVWGKERVGVRVSPFNAFNGMRDSDPITLFTYVLRELDARGVAFVDLIEPRAALAGMQDESLQDTPQTAALFRDNLKSVLISAGGHTPDSALEYTEKSLADAVAFGRYFISNPDLSERIRKSAPLTPYDRSTFYGGDTKGYTDYLPLNEKAA</sequence>
<reference evidence="5 6" key="1">
    <citation type="submission" date="2023-01" db="EMBL/GenBank/DDBJ databases">
        <title>Cultivation and genomic characterization of new, ubiquitous marine nitrite-oxidizing bacteria from the Nitrospirales.</title>
        <authorList>
            <person name="Mueller A.J."/>
            <person name="Daebeler A."/>
            <person name="Herbold C.W."/>
            <person name="Kirkegaard R.H."/>
            <person name="Daims H."/>
        </authorList>
    </citation>
    <scope>NUCLEOTIDE SEQUENCE [LARGE SCALE GENOMIC DNA]</scope>
    <source>
        <strain evidence="5 6">DK</strain>
    </source>
</reference>
<dbReference type="InterPro" id="IPR045247">
    <property type="entry name" value="Oye-like"/>
</dbReference>
<proteinExistence type="inferred from homology"/>
<accession>A0AA96JZF0</accession>
<dbReference type="CDD" id="cd02933">
    <property type="entry name" value="OYE_like_FMN"/>
    <property type="match status" value="1"/>
</dbReference>
<dbReference type="Pfam" id="PF00724">
    <property type="entry name" value="Oxidored_FMN"/>
    <property type="match status" value="1"/>
</dbReference>
<dbReference type="Gene3D" id="3.20.20.70">
    <property type="entry name" value="Aldolase class I"/>
    <property type="match status" value="1"/>
</dbReference>
<evidence type="ECO:0000313" key="6">
    <source>
        <dbReference type="Proteomes" id="UP001302494"/>
    </source>
</evidence>
<dbReference type="KEGG" id="nneo:PQG83_15060"/>
<evidence type="ECO:0000313" key="5">
    <source>
        <dbReference type="EMBL" id="WNM61066.1"/>
    </source>
</evidence>
<dbReference type="GO" id="GO:0005829">
    <property type="term" value="C:cytosol"/>
    <property type="evidence" value="ECO:0007669"/>
    <property type="project" value="TreeGrafter"/>
</dbReference>
<dbReference type="GO" id="GO:0010181">
    <property type="term" value="F:FMN binding"/>
    <property type="evidence" value="ECO:0007669"/>
    <property type="project" value="InterPro"/>
</dbReference>
<dbReference type="Proteomes" id="UP001302494">
    <property type="component" value="Chromosome"/>
</dbReference>
<dbReference type="InterPro" id="IPR013785">
    <property type="entry name" value="Aldolase_TIM"/>
</dbReference>
<dbReference type="EMBL" id="CP116968">
    <property type="protein sequence ID" value="WNM61066.1"/>
    <property type="molecule type" value="Genomic_DNA"/>
</dbReference>
<dbReference type="SUPFAM" id="SSF51395">
    <property type="entry name" value="FMN-linked oxidoreductases"/>
    <property type="match status" value="1"/>
</dbReference>
<dbReference type="InterPro" id="IPR001155">
    <property type="entry name" value="OxRdtase_FMN_N"/>
</dbReference>
<keyword evidence="3" id="KW-0560">Oxidoreductase</keyword>
<evidence type="ECO:0000256" key="1">
    <source>
        <dbReference type="ARBA" id="ARBA00001917"/>
    </source>
</evidence>
<organism evidence="5 6">
    <name type="scientific">Candidatus Nitrospira neomarina</name>
    <dbReference type="NCBI Taxonomy" id="3020899"/>
    <lineage>
        <taxon>Bacteria</taxon>
        <taxon>Pseudomonadati</taxon>
        <taxon>Nitrospirota</taxon>
        <taxon>Nitrospiria</taxon>
        <taxon>Nitrospirales</taxon>
        <taxon>Nitrospiraceae</taxon>
        <taxon>Nitrospira</taxon>
    </lineage>
</organism>
<feature type="domain" description="NADH:flavin oxidoreductase/NADH oxidase N-terminal" evidence="4">
    <location>
        <begin position="3"/>
        <end position="342"/>
    </location>
</feature>
<comment type="similarity">
    <text evidence="2">Belongs to the NADH:flavin oxidoreductase/NADH oxidase family.</text>
</comment>
<dbReference type="GO" id="GO:0016628">
    <property type="term" value="F:oxidoreductase activity, acting on the CH-CH group of donors, NAD or NADP as acceptor"/>
    <property type="evidence" value="ECO:0007669"/>
    <property type="project" value="UniProtKB-ARBA"/>
</dbReference>
<dbReference type="RefSeq" id="WP_312742681.1">
    <property type="nucleotide sequence ID" value="NZ_CP116968.1"/>
</dbReference>
<evidence type="ECO:0000259" key="4">
    <source>
        <dbReference type="Pfam" id="PF00724"/>
    </source>
</evidence>
<dbReference type="AlphaFoldDB" id="A0AA96JZF0"/>
<evidence type="ECO:0000256" key="2">
    <source>
        <dbReference type="ARBA" id="ARBA00005979"/>
    </source>
</evidence>
<name>A0AA96JZF0_9BACT</name>
<dbReference type="PANTHER" id="PTHR22893:SF98">
    <property type="entry name" value="OXIDOREDUCTASE"/>
    <property type="match status" value="1"/>
</dbReference>
<evidence type="ECO:0000256" key="3">
    <source>
        <dbReference type="ARBA" id="ARBA00023002"/>
    </source>
</evidence>
<protein>
    <submittedName>
        <fullName evidence="5">Alkene reductase</fullName>
    </submittedName>
</protein>
<gene>
    <name evidence="5" type="ORF">PQG83_15060</name>
</gene>
<dbReference type="NCBIfam" id="NF007899">
    <property type="entry name" value="PRK10605.1"/>
    <property type="match status" value="1"/>
</dbReference>
<dbReference type="PANTHER" id="PTHR22893">
    <property type="entry name" value="NADH OXIDOREDUCTASE-RELATED"/>
    <property type="match status" value="1"/>
</dbReference>
<keyword evidence="6" id="KW-1185">Reference proteome</keyword>
<comment type="cofactor">
    <cofactor evidence="1">
        <name>FMN</name>
        <dbReference type="ChEBI" id="CHEBI:58210"/>
    </cofactor>
</comment>
<dbReference type="FunFam" id="3.20.20.70:FF:000059">
    <property type="entry name" value="N-ethylmaleimide reductase, FMN-linked"/>
    <property type="match status" value="1"/>
</dbReference>